<sequence length="176" mass="19958">MVVIKKLDDMKKMISKICLFLFIALIAVSCEDFPVDEDGLLITTRAECYVSNFDLYNTDHQTIKLGNAYVDTTAQVAIMYVKFGTPINNVWPRISLCEDAKLAPKITGWMDFSGSKMNMEFIEGDWKSGNPSDQLSERIVNNPSAFPSTAKRFTVIAGNREIKKEYIFLIVERPLQ</sequence>
<proteinExistence type="predicted"/>
<organism evidence="1 2">
    <name type="scientific">Parabacteroides merdae</name>
    <dbReference type="NCBI Taxonomy" id="46503"/>
    <lineage>
        <taxon>Bacteria</taxon>
        <taxon>Pseudomonadati</taxon>
        <taxon>Bacteroidota</taxon>
        <taxon>Bacteroidia</taxon>
        <taxon>Bacteroidales</taxon>
        <taxon>Tannerellaceae</taxon>
        <taxon>Parabacteroides</taxon>
    </lineage>
</organism>
<reference evidence="1" key="1">
    <citation type="submission" date="2022-01" db="EMBL/GenBank/DDBJ databases">
        <title>Novel bile acid biosynthetic pathways are enriched in the microbiome of centenarians.</title>
        <authorList>
            <person name="Sato Y."/>
            <person name="Atarashi K."/>
            <person name="Plichta R.D."/>
            <person name="Arai Y."/>
            <person name="Sasajima S."/>
            <person name="Kearney M.S."/>
            <person name="Suda W."/>
            <person name="Takeshita K."/>
            <person name="Sasaki T."/>
            <person name="Okamoto S."/>
            <person name="Skelly N.A."/>
            <person name="Okamura Y."/>
            <person name="Vlamakis H."/>
            <person name="Li Y."/>
            <person name="Tanoue T."/>
            <person name="Takei H."/>
            <person name="Nittono H."/>
            <person name="Narushima S."/>
            <person name="Irie J."/>
            <person name="Itoh H."/>
            <person name="Moriya K."/>
            <person name="Sugiura Y."/>
            <person name="Suematsu M."/>
            <person name="Moritoki N."/>
            <person name="Shibata S."/>
            <person name="Littman R.D."/>
            <person name="Fischbach A.M."/>
            <person name="Uwamino Y."/>
            <person name="Inoue T."/>
            <person name="Honda A."/>
            <person name="Hattori M."/>
            <person name="Murai T."/>
            <person name="Xavier J.R."/>
            <person name="Hirose N."/>
            <person name="Honda K."/>
        </authorList>
    </citation>
    <scope>NUCLEOTIDE SEQUENCE</scope>
    <source>
        <strain evidence="1">CE91-St3</strain>
    </source>
</reference>
<dbReference type="EMBL" id="BQNZ01000001">
    <property type="protein sequence ID" value="GKH70457.1"/>
    <property type="molecule type" value="Genomic_DNA"/>
</dbReference>
<evidence type="ECO:0000313" key="2">
    <source>
        <dbReference type="Proteomes" id="UP001055114"/>
    </source>
</evidence>
<dbReference type="AlphaFoldDB" id="A0AA37K3B9"/>
<gene>
    <name evidence="1" type="ORF">CE91St3_03200</name>
</gene>
<comment type="caution">
    <text evidence="1">The sequence shown here is derived from an EMBL/GenBank/DDBJ whole genome shotgun (WGS) entry which is preliminary data.</text>
</comment>
<evidence type="ECO:0000313" key="1">
    <source>
        <dbReference type="EMBL" id="GKH70457.1"/>
    </source>
</evidence>
<name>A0AA37K3B9_9BACT</name>
<accession>A0AA37K3B9</accession>
<dbReference type="Proteomes" id="UP001055114">
    <property type="component" value="Unassembled WGS sequence"/>
</dbReference>
<dbReference type="PROSITE" id="PS51257">
    <property type="entry name" value="PROKAR_LIPOPROTEIN"/>
    <property type="match status" value="1"/>
</dbReference>
<protein>
    <submittedName>
        <fullName evidence="1">Uncharacterized protein</fullName>
    </submittedName>
</protein>